<accession>A0ABU8XPM7</accession>
<evidence type="ECO:0000259" key="4">
    <source>
        <dbReference type="Pfam" id="PF00294"/>
    </source>
</evidence>
<dbReference type="PROSITE" id="PS00583">
    <property type="entry name" value="PFKB_KINASES_1"/>
    <property type="match status" value="1"/>
</dbReference>
<dbReference type="InterPro" id="IPR002139">
    <property type="entry name" value="Ribo/fructo_kinase"/>
</dbReference>
<evidence type="ECO:0000256" key="1">
    <source>
        <dbReference type="ARBA" id="ARBA00010688"/>
    </source>
</evidence>
<evidence type="ECO:0000313" key="6">
    <source>
        <dbReference type="Proteomes" id="UP001375743"/>
    </source>
</evidence>
<comment type="similarity">
    <text evidence="1">Belongs to the carbohydrate kinase PfkB family.</text>
</comment>
<dbReference type="InterPro" id="IPR002173">
    <property type="entry name" value="Carboh/pur_kinase_PfkB_CS"/>
</dbReference>
<evidence type="ECO:0000256" key="3">
    <source>
        <dbReference type="ARBA" id="ARBA00022777"/>
    </source>
</evidence>
<dbReference type="PANTHER" id="PTHR10584:SF166">
    <property type="entry name" value="RIBOKINASE"/>
    <property type="match status" value="1"/>
</dbReference>
<dbReference type="InterPro" id="IPR011611">
    <property type="entry name" value="PfkB_dom"/>
</dbReference>
<dbReference type="PANTHER" id="PTHR10584">
    <property type="entry name" value="SUGAR KINASE"/>
    <property type="match status" value="1"/>
</dbReference>
<name>A0ABU8XPM7_9PROT</name>
<dbReference type="EMBL" id="JBBLZC010000005">
    <property type="protein sequence ID" value="MEK0082816.1"/>
    <property type="molecule type" value="Genomic_DNA"/>
</dbReference>
<keyword evidence="6" id="KW-1185">Reference proteome</keyword>
<sequence length="282" mass="29266">MAKRFVCLGSLNVDLIFPVVRLPEEHEKLRCAEAHIGCGGSAANTAFWLARLGNEVALIACAGSDRLGDWCLEELARAGVDVRHVQRTGRLGTGVAAVLAHGTSKRMVVAGGANAALDPAQVPPDLFGPDAHLHDATPLDAVALPLLHAARSRGATTSCDIDEIPEPALAALLDVCFIRRAVLECRFPGLAAGEARAAIAGDHPLTLVITEGARGATLADAAGICFVPAEPTDVVDLTGGGDAFVAGFLDRWARRGSPAACLEAGLRQARAVITRPGARDRS</sequence>
<reference evidence="5 6" key="1">
    <citation type="submission" date="2024-01" db="EMBL/GenBank/DDBJ databases">
        <title>Multi-omics insights into the function and evolution of sodium benzoate biodegradation pathways in Benzoatithermus flavus gen. nov., sp. nov. from hot spring.</title>
        <authorList>
            <person name="Hu C.-J."/>
            <person name="Li W.-J."/>
        </authorList>
    </citation>
    <scope>NUCLEOTIDE SEQUENCE [LARGE SCALE GENOMIC DNA]</scope>
    <source>
        <strain evidence="5 6">SYSU G07066</strain>
    </source>
</reference>
<evidence type="ECO:0000313" key="5">
    <source>
        <dbReference type="EMBL" id="MEK0082816.1"/>
    </source>
</evidence>
<dbReference type="GO" id="GO:0016301">
    <property type="term" value="F:kinase activity"/>
    <property type="evidence" value="ECO:0007669"/>
    <property type="project" value="UniProtKB-KW"/>
</dbReference>
<protein>
    <submittedName>
        <fullName evidence="5">PfkB family carbohydrate kinase</fullName>
    </submittedName>
</protein>
<feature type="domain" description="Carbohydrate kinase PfkB" evidence="4">
    <location>
        <begin position="4"/>
        <end position="280"/>
    </location>
</feature>
<dbReference type="SUPFAM" id="SSF53613">
    <property type="entry name" value="Ribokinase-like"/>
    <property type="match status" value="1"/>
</dbReference>
<comment type="caution">
    <text evidence="5">The sequence shown here is derived from an EMBL/GenBank/DDBJ whole genome shotgun (WGS) entry which is preliminary data.</text>
</comment>
<dbReference type="PRINTS" id="PR00990">
    <property type="entry name" value="RIBOKINASE"/>
</dbReference>
<gene>
    <name evidence="5" type="ORF">U1T56_06620</name>
</gene>
<dbReference type="Proteomes" id="UP001375743">
    <property type="component" value="Unassembled WGS sequence"/>
</dbReference>
<keyword evidence="3 5" id="KW-0418">Kinase</keyword>
<organism evidence="5 6">
    <name type="scientific">Benzoatithermus flavus</name>
    <dbReference type="NCBI Taxonomy" id="3108223"/>
    <lineage>
        <taxon>Bacteria</taxon>
        <taxon>Pseudomonadati</taxon>
        <taxon>Pseudomonadota</taxon>
        <taxon>Alphaproteobacteria</taxon>
        <taxon>Geminicoccales</taxon>
        <taxon>Geminicoccaceae</taxon>
        <taxon>Benzoatithermus</taxon>
    </lineage>
</organism>
<keyword evidence="2" id="KW-0808">Transferase</keyword>
<dbReference type="RefSeq" id="WP_418158670.1">
    <property type="nucleotide sequence ID" value="NZ_JBBLZC010000005.1"/>
</dbReference>
<dbReference type="Gene3D" id="3.40.1190.20">
    <property type="match status" value="1"/>
</dbReference>
<evidence type="ECO:0000256" key="2">
    <source>
        <dbReference type="ARBA" id="ARBA00022679"/>
    </source>
</evidence>
<dbReference type="InterPro" id="IPR029056">
    <property type="entry name" value="Ribokinase-like"/>
</dbReference>
<dbReference type="Pfam" id="PF00294">
    <property type="entry name" value="PfkB"/>
    <property type="match status" value="1"/>
</dbReference>
<proteinExistence type="inferred from homology"/>